<dbReference type="EC" id="2.5.1.18" evidence="7"/>
<dbReference type="EMBL" id="JH004012">
    <property type="protein sequence ID" value="EGW12783.1"/>
    <property type="molecule type" value="Genomic_DNA"/>
</dbReference>
<dbReference type="CDD" id="cd03209">
    <property type="entry name" value="GST_C_Mu"/>
    <property type="match status" value="1"/>
</dbReference>
<dbReference type="InterPro" id="IPR003081">
    <property type="entry name" value="GST_mu"/>
</dbReference>
<comment type="catalytic activity">
    <reaction evidence="6 7">
        <text>RX + glutathione = an S-substituted glutathione + a halide anion + H(+)</text>
        <dbReference type="Rhea" id="RHEA:16437"/>
        <dbReference type="ChEBI" id="CHEBI:15378"/>
        <dbReference type="ChEBI" id="CHEBI:16042"/>
        <dbReference type="ChEBI" id="CHEBI:17792"/>
        <dbReference type="ChEBI" id="CHEBI:57925"/>
        <dbReference type="ChEBI" id="CHEBI:90779"/>
        <dbReference type="EC" id="2.5.1.18"/>
    </reaction>
</comment>
<dbReference type="InterPro" id="IPR036920">
    <property type="entry name" value="Ribosomal_uL16_sf"/>
</dbReference>
<dbReference type="InterPro" id="IPR010987">
    <property type="entry name" value="Glutathione-S-Trfase_C-like"/>
</dbReference>
<evidence type="ECO:0000259" key="9">
    <source>
        <dbReference type="PROSITE" id="PS50405"/>
    </source>
</evidence>
<keyword evidence="4" id="KW-0963">Cytoplasm</keyword>
<evidence type="ECO:0000256" key="7">
    <source>
        <dbReference type="RuleBase" id="RU003494"/>
    </source>
</evidence>
<dbReference type="Gene3D" id="3.40.30.10">
    <property type="entry name" value="Glutaredoxin"/>
    <property type="match status" value="1"/>
</dbReference>
<accession>G3ILF2</accession>
<evidence type="ECO:0000259" key="8">
    <source>
        <dbReference type="PROSITE" id="PS50404"/>
    </source>
</evidence>
<feature type="domain" description="GST N-terminal" evidence="8">
    <location>
        <begin position="59"/>
        <end position="146"/>
    </location>
</feature>
<evidence type="ECO:0000256" key="4">
    <source>
        <dbReference type="ARBA" id="ARBA00022490"/>
    </source>
</evidence>
<comment type="function">
    <text evidence="1">Conjugation of reduced glutathione to a wide number of exogenous and endogenous hydrophobic electrophiles.</text>
</comment>
<dbReference type="SUPFAM" id="SSF47616">
    <property type="entry name" value="GST C-terminal domain-like"/>
    <property type="match status" value="1"/>
</dbReference>
<evidence type="ECO:0000256" key="1">
    <source>
        <dbReference type="ARBA" id="ARBA00003701"/>
    </source>
</evidence>
<organism evidence="10 11">
    <name type="scientific">Cricetulus griseus</name>
    <name type="common">Chinese hamster</name>
    <name type="synonym">Cricetulus barabensis griseus</name>
    <dbReference type="NCBI Taxonomy" id="10029"/>
    <lineage>
        <taxon>Eukaryota</taxon>
        <taxon>Metazoa</taxon>
        <taxon>Chordata</taxon>
        <taxon>Craniata</taxon>
        <taxon>Vertebrata</taxon>
        <taxon>Euteleostomi</taxon>
        <taxon>Mammalia</taxon>
        <taxon>Eutheria</taxon>
        <taxon>Euarchontoglires</taxon>
        <taxon>Glires</taxon>
        <taxon>Rodentia</taxon>
        <taxon>Myomorpha</taxon>
        <taxon>Muroidea</taxon>
        <taxon>Cricetidae</taxon>
        <taxon>Cricetinae</taxon>
        <taxon>Cricetulus</taxon>
    </lineage>
</organism>
<dbReference type="GO" id="GO:0004364">
    <property type="term" value="F:glutathione transferase activity"/>
    <property type="evidence" value="ECO:0007669"/>
    <property type="project" value="UniProtKB-EC"/>
</dbReference>
<dbReference type="PROSITE" id="PS50405">
    <property type="entry name" value="GST_CTER"/>
    <property type="match status" value="1"/>
</dbReference>
<dbReference type="PANTHER" id="PTHR11571:SF247">
    <property type="entry name" value="GLUTATHIONE S-TRANSFERASE MU 1"/>
    <property type="match status" value="1"/>
</dbReference>
<dbReference type="AlphaFoldDB" id="G3ILF2"/>
<dbReference type="InterPro" id="IPR036249">
    <property type="entry name" value="Thioredoxin-like_sf"/>
</dbReference>
<reference evidence="11" key="1">
    <citation type="journal article" date="2011" name="Nat. Biotechnol.">
        <title>The genomic sequence of the Chinese hamster ovary (CHO)-K1 cell line.</title>
        <authorList>
            <person name="Xu X."/>
            <person name="Nagarajan H."/>
            <person name="Lewis N.E."/>
            <person name="Pan S."/>
            <person name="Cai Z."/>
            <person name="Liu X."/>
            <person name="Chen W."/>
            <person name="Xie M."/>
            <person name="Wang W."/>
            <person name="Hammond S."/>
            <person name="Andersen M.R."/>
            <person name="Neff N."/>
            <person name="Passarelli B."/>
            <person name="Koh W."/>
            <person name="Fan H.C."/>
            <person name="Wang J."/>
            <person name="Gui Y."/>
            <person name="Lee K.H."/>
            <person name="Betenbaugh M.J."/>
            <person name="Quake S.R."/>
            <person name="Famili I."/>
            <person name="Palsson B.O."/>
            <person name="Wang J."/>
        </authorList>
    </citation>
    <scope>NUCLEOTIDE SEQUENCE [LARGE SCALE GENOMIC DNA]</scope>
    <source>
        <strain evidence="11">CHO K1 cell line</strain>
    </source>
</reference>
<dbReference type="InterPro" id="IPR004045">
    <property type="entry name" value="Glutathione_S-Trfase_N"/>
</dbReference>
<dbReference type="GO" id="GO:0005840">
    <property type="term" value="C:ribosome"/>
    <property type="evidence" value="ECO:0007669"/>
    <property type="project" value="InterPro"/>
</dbReference>
<dbReference type="Gene3D" id="3.90.1170.10">
    <property type="entry name" value="Ribosomal protein L10e/L16"/>
    <property type="match status" value="1"/>
</dbReference>
<dbReference type="SUPFAM" id="SSF52833">
    <property type="entry name" value="Thioredoxin-like"/>
    <property type="match status" value="1"/>
</dbReference>
<dbReference type="PRINTS" id="PR01267">
    <property type="entry name" value="GSTRNSFRASEM"/>
</dbReference>
<dbReference type="Gene3D" id="3.30.60.300">
    <property type="match status" value="1"/>
</dbReference>
<dbReference type="GO" id="GO:0005737">
    <property type="term" value="C:cytoplasm"/>
    <property type="evidence" value="ECO:0007669"/>
    <property type="project" value="UniProtKB-SubCell"/>
</dbReference>
<dbReference type="FunFam" id="1.20.1050.10:FF:000083">
    <property type="entry name" value="Glutathione S-transferase Mu 1"/>
    <property type="match status" value="1"/>
</dbReference>
<gene>
    <name evidence="10" type="ORF">I79_024716</name>
</gene>
<dbReference type="GO" id="GO:0006749">
    <property type="term" value="P:glutathione metabolic process"/>
    <property type="evidence" value="ECO:0007669"/>
    <property type="project" value="TreeGrafter"/>
</dbReference>
<dbReference type="PANTHER" id="PTHR11571">
    <property type="entry name" value="GLUTATHIONE S-TRANSFERASE"/>
    <property type="match status" value="1"/>
</dbReference>
<comment type="subcellular location">
    <subcellularLocation>
        <location evidence="2">Cytoplasm</location>
    </subcellularLocation>
</comment>
<protein>
    <recommendedName>
        <fullName evidence="7">Glutathione S-transferase</fullName>
        <ecNumber evidence="7">2.5.1.18</ecNumber>
    </recommendedName>
</protein>
<proteinExistence type="inferred from homology"/>
<sequence length="265" mass="30732">MSIPTKLKNKEYVIETLHGAKFKLSGHQKIHIAEKWGFTKFNEDDFDKVAEKQLITGGCGVKYISSCGPLLCHAIRLLLEYTETSYEEKRYAMGDAPDYDQSQWLNEKFKLGLDFPNLPYLIDGSHKITQSNAILRYLARKHNLCGETEEERIRVDILENQVMDTRIQLAMVCYSPEFEKRKPEYLEGLPEKMKLYSEFLGKRPWFAGDKVTYVDFLAYDVLDQQQLFEPKCLDAFPNLKDFMARFEVTPDPASSWVSFLPPFPA</sequence>
<dbReference type="GO" id="GO:0003735">
    <property type="term" value="F:structural constituent of ribosome"/>
    <property type="evidence" value="ECO:0007669"/>
    <property type="project" value="InterPro"/>
</dbReference>
<keyword evidence="5 7" id="KW-0808">Transferase</keyword>
<evidence type="ECO:0000256" key="6">
    <source>
        <dbReference type="ARBA" id="ARBA00047960"/>
    </source>
</evidence>
<dbReference type="SUPFAM" id="SSF54686">
    <property type="entry name" value="Ribosomal protein L16p/L10e"/>
    <property type="match status" value="1"/>
</dbReference>
<dbReference type="InterPro" id="IPR050213">
    <property type="entry name" value="GST_superfamily"/>
</dbReference>
<dbReference type="FunFam" id="3.40.30.10:FF:000603">
    <property type="entry name" value="Glutathione S-transferase Mu 1"/>
    <property type="match status" value="1"/>
</dbReference>
<dbReference type="InterPro" id="IPR040079">
    <property type="entry name" value="Glutathione_S-Trfase"/>
</dbReference>
<dbReference type="Pfam" id="PF00043">
    <property type="entry name" value="GST_C"/>
    <property type="match status" value="1"/>
</dbReference>
<evidence type="ECO:0000256" key="2">
    <source>
        <dbReference type="ARBA" id="ARBA00004496"/>
    </source>
</evidence>
<comment type="similarity">
    <text evidence="3 7">Belongs to the GST superfamily. Mu family.</text>
</comment>
<evidence type="ECO:0000313" key="10">
    <source>
        <dbReference type="EMBL" id="EGW12783.1"/>
    </source>
</evidence>
<dbReference type="CDD" id="cd03075">
    <property type="entry name" value="GST_N_Mu"/>
    <property type="match status" value="1"/>
</dbReference>
<dbReference type="PROSITE" id="PS50404">
    <property type="entry name" value="GST_NTER"/>
    <property type="match status" value="1"/>
</dbReference>
<dbReference type="GO" id="GO:0006412">
    <property type="term" value="P:translation"/>
    <property type="evidence" value="ECO:0007669"/>
    <property type="project" value="InterPro"/>
</dbReference>
<dbReference type="Pfam" id="PF02798">
    <property type="entry name" value="GST_N"/>
    <property type="match status" value="1"/>
</dbReference>
<dbReference type="STRING" id="10029.G3ILF2"/>
<dbReference type="SFLD" id="SFLDS00019">
    <property type="entry name" value="Glutathione_Transferase_(cytos"/>
    <property type="match status" value="1"/>
</dbReference>
<dbReference type="Gene3D" id="1.20.1050.10">
    <property type="match status" value="1"/>
</dbReference>
<dbReference type="InterPro" id="IPR036282">
    <property type="entry name" value="Glutathione-S-Trfase_C_sf"/>
</dbReference>
<dbReference type="InterPro" id="IPR004046">
    <property type="entry name" value="GST_C"/>
</dbReference>
<dbReference type="InParanoid" id="G3ILF2"/>
<dbReference type="PaxDb" id="10029-XP_007619931.1"/>
<dbReference type="eggNOG" id="KOG1695">
    <property type="taxonomic scope" value="Eukaryota"/>
</dbReference>
<dbReference type="Proteomes" id="UP000001075">
    <property type="component" value="Unassembled WGS sequence"/>
</dbReference>
<evidence type="ECO:0000256" key="5">
    <source>
        <dbReference type="ARBA" id="ARBA00022679"/>
    </source>
</evidence>
<name>G3ILF2_CRIGR</name>
<evidence type="ECO:0000256" key="3">
    <source>
        <dbReference type="ARBA" id="ARBA00005861"/>
    </source>
</evidence>
<dbReference type="GO" id="GO:0042802">
    <property type="term" value="F:identical protein binding"/>
    <property type="evidence" value="ECO:0007669"/>
    <property type="project" value="UniProtKB-ARBA"/>
</dbReference>
<feature type="domain" description="GST C-terminal" evidence="9">
    <location>
        <begin position="148"/>
        <end position="265"/>
    </location>
</feature>
<evidence type="ECO:0000313" key="11">
    <source>
        <dbReference type="Proteomes" id="UP000001075"/>
    </source>
</evidence>